<feature type="transmembrane region" description="Helical" evidence="9">
    <location>
        <begin position="156"/>
        <end position="174"/>
    </location>
</feature>
<comment type="caution">
    <text evidence="11">The sequence shown here is derived from an EMBL/GenBank/DDBJ whole genome shotgun (WGS) entry which is preliminary data.</text>
</comment>
<feature type="transmembrane region" description="Helical" evidence="9">
    <location>
        <begin position="249"/>
        <end position="268"/>
    </location>
</feature>
<feature type="domain" description="Imelysin-like" evidence="10">
    <location>
        <begin position="438"/>
        <end position="663"/>
    </location>
</feature>
<comment type="similarity">
    <text evidence="3">Belongs to the EfeM/EfeO family.</text>
</comment>
<feature type="transmembrane region" description="Helical" evidence="9">
    <location>
        <begin position="116"/>
        <end position="136"/>
    </location>
</feature>
<evidence type="ECO:0000256" key="4">
    <source>
        <dbReference type="ARBA" id="ARBA00008333"/>
    </source>
</evidence>
<dbReference type="PANTHER" id="PTHR31632:SF2">
    <property type="entry name" value="PLASMA MEMBRANE IRON PERMEASE"/>
    <property type="match status" value="1"/>
</dbReference>
<organism evidence="11 12">
    <name type="scientific">Actinomadura darangshiensis</name>
    <dbReference type="NCBI Taxonomy" id="705336"/>
    <lineage>
        <taxon>Bacteria</taxon>
        <taxon>Bacillati</taxon>
        <taxon>Actinomycetota</taxon>
        <taxon>Actinomycetes</taxon>
        <taxon>Streptosporangiales</taxon>
        <taxon>Thermomonosporaceae</taxon>
        <taxon>Actinomadura</taxon>
    </lineage>
</organism>
<evidence type="ECO:0000256" key="8">
    <source>
        <dbReference type="ARBA" id="ARBA00023136"/>
    </source>
</evidence>
<evidence type="ECO:0000313" key="11">
    <source>
        <dbReference type="EMBL" id="TDD89617.1"/>
    </source>
</evidence>
<reference evidence="11 12" key="1">
    <citation type="submission" date="2019-03" db="EMBL/GenBank/DDBJ databases">
        <title>Draft genome sequences of novel Actinobacteria.</title>
        <authorList>
            <person name="Sahin N."/>
            <person name="Ay H."/>
            <person name="Saygin H."/>
        </authorList>
    </citation>
    <scope>NUCLEOTIDE SEQUENCE [LARGE SCALE GENOMIC DNA]</scope>
    <source>
        <strain evidence="11 12">DSM 45941</strain>
    </source>
</reference>
<dbReference type="Proteomes" id="UP000295578">
    <property type="component" value="Unassembled WGS sequence"/>
</dbReference>
<sequence>MHFSWALAFPNLLIGLREGLEAGLIVSILVATVRRLAPERSLTGVWLGVAAAAATSLSAGAVLTFAEASLPGTAQEGFAGGLSLLAVALVTFMVFWMRRAARSISGELKEKVGSALTMGGLALTVTAFVAVAREGLETALFIWTNTQAAGSNPAPLTGAAIGLAIAVALCAGMYKRVLKLNLGKVFTSTGAVLIVIAGGVLAYGIRDLQEAGLVPGRDSSAYDVSAHISAGAWWMEIVRGLTNITVQMTWAQVIAYVGFIGVVMSLFLRRSRPPAAREARPAPEAAGTGGEARGRNRRPVIAAAAVTLVPAVVAGAVVLTGRKSGGAQRIELSPAACAGDWTPPSAGRVRFSISNPTRRPVDIELIQESSRAIAAEIEMLAPGTTRDLPVSLAPGRYAWRCAFDGGRTTVSAAAAVTGSGGGGEVRLPVTEADMAPVLAGYRGHVADGLGELDERVAELRSDLADGDLGAARSDWLTAHQAYHRLGAAYGAFGDAGDAIDGLASGLPGGVRDKGFTGFHKIEYGLWHGRDAAETERAAAALASAVAGLRDGAAGLELDPADVATRAHEILEDTLRFELTGQDDYGSHSAKATATADIEGDRAVLRFLTPLIEARAPGLTARCTAALDDFQNALDTVLDGHRHKAVQELPLAVRQRVNAKAGRAAETLAPIPDLLEIQR</sequence>
<evidence type="ECO:0000256" key="6">
    <source>
        <dbReference type="ARBA" id="ARBA00022729"/>
    </source>
</evidence>
<evidence type="ECO:0000259" key="10">
    <source>
        <dbReference type="Pfam" id="PF09375"/>
    </source>
</evidence>
<dbReference type="PANTHER" id="PTHR31632">
    <property type="entry name" value="IRON TRANSPORTER FTH1"/>
    <property type="match status" value="1"/>
</dbReference>
<name>A0A4V2YXQ3_9ACTN</name>
<dbReference type="AlphaFoldDB" id="A0A4V2YXQ3"/>
<dbReference type="InterPro" id="IPR038352">
    <property type="entry name" value="Imelysin_sf"/>
</dbReference>
<evidence type="ECO:0000256" key="7">
    <source>
        <dbReference type="ARBA" id="ARBA00022989"/>
    </source>
</evidence>
<keyword evidence="8 9" id="KW-0472">Membrane</keyword>
<feature type="transmembrane region" description="Helical" evidence="9">
    <location>
        <begin position="78"/>
        <end position="96"/>
    </location>
</feature>
<comment type="similarity">
    <text evidence="4">Belongs to the oxidase-dependent Fe transporter (OFeT) (TC 9.A.10.1) family.</text>
</comment>
<keyword evidence="6" id="KW-0732">Signal</keyword>
<accession>A0A4V2YXQ3</accession>
<evidence type="ECO:0000256" key="9">
    <source>
        <dbReference type="SAM" id="Phobius"/>
    </source>
</evidence>
<dbReference type="GO" id="GO:0030313">
    <property type="term" value="C:cell envelope"/>
    <property type="evidence" value="ECO:0007669"/>
    <property type="project" value="UniProtKB-SubCell"/>
</dbReference>
<dbReference type="Pfam" id="PF09375">
    <property type="entry name" value="Peptidase_M75"/>
    <property type="match status" value="1"/>
</dbReference>
<dbReference type="InterPro" id="IPR018976">
    <property type="entry name" value="Imelysin-like"/>
</dbReference>
<dbReference type="InterPro" id="IPR004923">
    <property type="entry name" value="FTR1/Fip1/EfeU"/>
</dbReference>
<evidence type="ECO:0000256" key="3">
    <source>
        <dbReference type="ARBA" id="ARBA00005989"/>
    </source>
</evidence>
<dbReference type="Pfam" id="PF03239">
    <property type="entry name" value="FTR1"/>
    <property type="match status" value="1"/>
</dbReference>
<dbReference type="GO" id="GO:0033573">
    <property type="term" value="C:high-affinity iron permease complex"/>
    <property type="evidence" value="ECO:0007669"/>
    <property type="project" value="InterPro"/>
</dbReference>
<comment type="subcellular location">
    <subcellularLocation>
        <location evidence="2">Cell envelope</location>
    </subcellularLocation>
    <subcellularLocation>
        <location evidence="1">Membrane</location>
        <topology evidence="1">Multi-pass membrane protein</topology>
    </subcellularLocation>
</comment>
<protein>
    <submittedName>
        <fullName evidence="11">Iron permease</fullName>
    </submittedName>
</protein>
<dbReference type="Gene3D" id="1.20.1420.20">
    <property type="entry name" value="M75 peptidase, HXXE motif"/>
    <property type="match status" value="1"/>
</dbReference>
<dbReference type="CDD" id="cd14656">
    <property type="entry name" value="Imelysin-like_EfeO"/>
    <property type="match status" value="1"/>
</dbReference>
<evidence type="ECO:0000256" key="5">
    <source>
        <dbReference type="ARBA" id="ARBA00022692"/>
    </source>
</evidence>
<evidence type="ECO:0000256" key="1">
    <source>
        <dbReference type="ARBA" id="ARBA00004141"/>
    </source>
</evidence>
<dbReference type="InterPro" id="IPR034981">
    <property type="entry name" value="Imelysin-like_EfeO/Algp7"/>
</dbReference>
<dbReference type="GO" id="GO:0015093">
    <property type="term" value="F:ferrous iron transmembrane transporter activity"/>
    <property type="evidence" value="ECO:0007669"/>
    <property type="project" value="TreeGrafter"/>
</dbReference>
<feature type="transmembrane region" description="Helical" evidence="9">
    <location>
        <begin position="45"/>
        <end position="66"/>
    </location>
</feature>
<evidence type="ECO:0000256" key="2">
    <source>
        <dbReference type="ARBA" id="ARBA00004196"/>
    </source>
</evidence>
<dbReference type="NCBIfam" id="NF041756">
    <property type="entry name" value="EfeU"/>
    <property type="match status" value="1"/>
</dbReference>
<proteinExistence type="inferred from homology"/>
<keyword evidence="7 9" id="KW-1133">Transmembrane helix</keyword>
<gene>
    <name evidence="11" type="ORF">E1293_04480</name>
</gene>
<feature type="transmembrane region" description="Helical" evidence="9">
    <location>
        <begin position="186"/>
        <end position="205"/>
    </location>
</feature>
<dbReference type="OrthoDB" id="7260758at2"/>
<feature type="transmembrane region" description="Helical" evidence="9">
    <location>
        <begin position="12"/>
        <end position="33"/>
    </location>
</feature>
<evidence type="ECO:0000313" key="12">
    <source>
        <dbReference type="Proteomes" id="UP000295578"/>
    </source>
</evidence>
<dbReference type="RefSeq" id="WP_132194082.1">
    <property type="nucleotide sequence ID" value="NZ_SMKY01000011.1"/>
</dbReference>
<feature type="transmembrane region" description="Helical" evidence="9">
    <location>
        <begin position="300"/>
        <end position="319"/>
    </location>
</feature>
<keyword evidence="5 9" id="KW-0812">Transmembrane</keyword>
<keyword evidence="12" id="KW-1185">Reference proteome</keyword>
<dbReference type="EMBL" id="SMKY01000011">
    <property type="protein sequence ID" value="TDD89617.1"/>
    <property type="molecule type" value="Genomic_DNA"/>
</dbReference>